<comment type="caution">
    <text evidence="2">The sequence shown here is derived from an EMBL/GenBank/DDBJ whole genome shotgun (WGS) entry which is preliminary data.</text>
</comment>
<dbReference type="PANTHER" id="PTHR40640">
    <property type="entry name" value="ANCHORED GLYCOPROTEIN, PUTATIVE (AFU_ORTHOLOGUE AFUA_8G04860)-RELATED"/>
    <property type="match status" value="1"/>
</dbReference>
<evidence type="ECO:0000313" key="2">
    <source>
        <dbReference type="EMBL" id="CAK4031608.1"/>
    </source>
</evidence>
<evidence type="ECO:0000313" key="3">
    <source>
        <dbReference type="Proteomes" id="UP001296104"/>
    </source>
</evidence>
<reference evidence="2" key="1">
    <citation type="submission" date="2023-11" db="EMBL/GenBank/DDBJ databases">
        <authorList>
            <person name="Alioto T."/>
            <person name="Alioto T."/>
            <person name="Gomez Garrido J."/>
        </authorList>
    </citation>
    <scope>NUCLEOTIDE SEQUENCE</scope>
</reference>
<keyword evidence="3" id="KW-1185">Reference proteome</keyword>
<feature type="signal peptide" evidence="1">
    <location>
        <begin position="1"/>
        <end position="18"/>
    </location>
</feature>
<feature type="chain" id="PRO_5042493701" description="GPI anchored protein" evidence="1">
    <location>
        <begin position="19"/>
        <end position="189"/>
    </location>
</feature>
<dbReference type="EMBL" id="CAVMBE010000050">
    <property type="protein sequence ID" value="CAK4031608.1"/>
    <property type="molecule type" value="Genomic_DNA"/>
</dbReference>
<keyword evidence="1" id="KW-0732">Signal</keyword>
<dbReference type="PANTHER" id="PTHR40640:SF1">
    <property type="entry name" value="ANCHORED GLYCOPROTEIN, PUTATIVE (AFU_ORTHOLOGUE AFUA_8G04860)-RELATED"/>
    <property type="match status" value="1"/>
</dbReference>
<dbReference type="AlphaFoldDB" id="A0AAI8Z384"/>
<accession>A0AAI8Z384</accession>
<organism evidence="2 3">
    <name type="scientific">Lecanosticta acicola</name>
    <dbReference type="NCBI Taxonomy" id="111012"/>
    <lineage>
        <taxon>Eukaryota</taxon>
        <taxon>Fungi</taxon>
        <taxon>Dikarya</taxon>
        <taxon>Ascomycota</taxon>
        <taxon>Pezizomycotina</taxon>
        <taxon>Dothideomycetes</taxon>
        <taxon>Dothideomycetidae</taxon>
        <taxon>Mycosphaerellales</taxon>
        <taxon>Mycosphaerellaceae</taxon>
        <taxon>Lecanosticta</taxon>
    </lineage>
</organism>
<protein>
    <recommendedName>
        <fullName evidence="4">GPI anchored protein</fullName>
    </recommendedName>
</protein>
<evidence type="ECO:0000256" key="1">
    <source>
        <dbReference type="SAM" id="SignalP"/>
    </source>
</evidence>
<gene>
    <name evidence="2" type="ORF">LECACI_7A006766</name>
</gene>
<name>A0AAI8Z384_9PEZI</name>
<dbReference type="Proteomes" id="UP001296104">
    <property type="component" value="Unassembled WGS sequence"/>
</dbReference>
<evidence type="ECO:0008006" key="4">
    <source>
        <dbReference type="Google" id="ProtNLM"/>
    </source>
</evidence>
<sequence>MFRCLVSLLSGLASLALAQQTSFKPETGQRSLWIPFKTISGTPVASIAHNWTGKKKKNTATTVYVLACPTSEPQCAISPNLTLTEGISTAEYTTTNSAGMAVLGCSLAGSTSAVCSQVASGEGMVERGTTSTLAPSQIVYQAVNVTATATAGTTAASSSTSSAAAAVSTRGLWCMGGALGAGLVLLIAL</sequence>
<proteinExistence type="predicted"/>